<dbReference type="CDD" id="cd14332">
    <property type="entry name" value="UBA_RuvA_C"/>
    <property type="match status" value="1"/>
</dbReference>
<comment type="similarity">
    <text evidence="6">Belongs to the RuvA family.</text>
</comment>
<feature type="region of interest" description="Domain III" evidence="6">
    <location>
        <begin position="168"/>
        <end position="219"/>
    </location>
</feature>
<keyword evidence="9" id="KW-1185">Reference proteome</keyword>
<dbReference type="GO" id="GO:0005524">
    <property type="term" value="F:ATP binding"/>
    <property type="evidence" value="ECO:0007669"/>
    <property type="project" value="InterPro"/>
</dbReference>
<comment type="subunit">
    <text evidence="6">Homotetramer. Forms an RuvA(8)-RuvB(12)-Holliday junction (HJ) complex. HJ DNA is sandwiched between 2 RuvA tetramers; dsDNA enters through RuvA and exits via RuvB. An RuvB hexamer assembles on each DNA strand where it exits the tetramer. Each RuvB hexamer is contacted by two RuvA subunits (via domain III) on 2 adjacent RuvB subunits; this complex drives branch migration. In the full resolvosome a probable DNA-RuvA(4)-RuvB(12)-RuvC(2) complex forms which resolves the HJ.</text>
</comment>
<dbReference type="InterPro" id="IPR011114">
    <property type="entry name" value="RuvA_C"/>
</dbReference>
<dbReference type="GO" id="GO:0006310">
    <property type="term" value="P:DNA recombination"/>
    <property type="evidence" value="ECO:0007669"/>
    <property type="project" value="UniProtKB-UniRule"/>
</dbReference>
<dbReference type="NCBIfam" id="TIGR00084">
    <property type="entry name" value="ruvA"/>
    <property type="match status" value="1"/>
</dbReference>
<evidence type="ECO:0000259" key="7">
    <source>
        <dbReference type="SMART" id="SM00278"/>
    </source>
</evidence>
<comment type="subcellular location">
    <subcellularLocation>
        <location evidence="6">Cytoplasm</location>
    </subcellularLocation>
</comment>
<dbReference type="InterPro" id="IPR036267">
    <property type="entry name" value="RuvA_C_sf"/>
</dbReference>
<feature type="domain" description="Helix-hairpin-helix DNA-binding motif class 1" evidence="7">
    <location>
        <begin position="107"/>
        <end position="126"/>
    </location>
</feature>
<evidence type="ECO:0000256" key="3">
    <source>
        <dbReference type="ARBA" id="ARBA00023125"/>
    </source>
</evidence>
<dbReference type="InterPro" id="IPR000085">
    <property type="entry name" value="RuvA"/>
</dbReference>
<organism evidence="8 9">
    <name type="scientific">Candidatus Phycosocius bacilliformis</name>
    <dbReference type="NCBI Taxonomy" id="1445552"/>
    <lineage>
        <taxon>Bacteria</taxon>
        <taxon>Pseudomonadati</taxon>
        <taxon>Pseudomonadota</taxon>
        <taxon>Alphaproteobacteria</taxon>
        <taxon>Caulobacterales</taxon>
        <taxon>Caulobacterales incertae sedis</taxon>
        <taxon>Candidatus Phycosocius</taxon>
    </lineage>
</organism>
<dbReference type="EMBL" id="BFBR01000004">
    <property type="protein sequence ID" value="GBF57989.1"/>
    <property type="molecule type" value="Genomic_DNA"/>
</dbReference>
<evidence type="ECO:0000256" key="6">
    <source>
        <dbReference type="HAMAP-Rule" id="MF_00031"/>
    </source>
</evidence>
<keyword evidence="8" id="KW-0378">Hydrolase</keyword>
<comment type="caution">
    <text evidence="6">Lacks conserved residue(s) required for the propagation of feature annotation.</text>
</comment>
<dbReference type="GO" id="GO:0009379">
    <property type="term" value="C:Holliday junction helicase complex"/>
    <property type="evidence" value="ECO:0007669"/>
    <property type="project" value="InterPro"/>
</dbReference>
<dbReference type="GO" id="GO:0048476">
    <property type="term" value="C:Holliday junction resolvase complex"/>
    <property type="evidence" value="ECO:0007669"/>
    <property type="project" value="UniProtKB-UniRule"/>
</dbReference>
<dbReference type="SUPFAM" id="SSF46929">
    <property type="entry name" value="DNA helicase RuvA subunit, C-terminal domain"/>
    <property type="match status" value="1"/>
</dbReference>
<dbReference type="Gene3D" id="1.10.8.10">
    <property type="entry name" value="DNA helicase RuvA subunit, C-terminal domain"/>
    <property type="match status" value="1"/>
</dbReference>
<evidence type="ECO:0000256" key="5">
    <source>
        <dbReference type="ARBA" id="ARBA00023204"/>
    </source>
</evidence>
<dbReference type="SUPFAM" id="SSF50249">
    <property type="entry name" value="Nucleic acid-binding proteins"/>
    <property type="match status" value="1"/>
</dbReference>
<dbReference type="SUPFAM" id="SSF47781">
    <property type="entry name" value="RuvA domain 2-like"/>
    <property type="match status" value="1"/>
</dbReference>
<dbReference type="GO" id="GO:0006281">
    <property type="term" value="P:DNA repair"/>
    <property type="evidence" value="ECO:0007669"/>
    <property type="project" value="UniProtKB-UniRule"/>
</dbReference>
<dbReference type="InterPro" id="IPR003583">
    <property type="entry name" value="Hlx-hairpin-Hlx_DNA-bd_motif"/>
</dbReference>
<evidence type="ECO:0000313" key="9">
    <source>
        <dbReference type="Proteomes" id="UP000245086"/>
    </source>
</evidence>
<evidence type="ECO:0000313" key="8">
    <source>
        <dbReference type="EMBL" id="GBF57989.1"/>
    </source>
</evidence>
<keyword evidence="1 6" id="KW-0963">Cytoplasm</keyword>
<dbReference type="OrthoDB" id="5293449at2"/>
<reference evidence="8 9" key="1">
    <citation type="journal article" date="2018" name="Genome Announc.">
        <title>Draft Genome Sequence of "Candidatus Phycosocius bacilliformis," an Alphaproteobacterial Ectosymbiont of the Hydrocarbon-Producing Green Alga Botryococcus braunii.</title>
        <authorList>
            <person name="Tanabe Y."/>
            <person name="Yamaguchi H."/>
            <person name="Watanabe M.M."/>
        </authorList>
    </citation>
    <scope>NUCLEOTIDE SEQUENCE [LARGE SCALE GENOMIC DNA]</scope>
    <source>
        <strain evidence="8 9">BOTRYCO-2</strain>
    </source>
</reference>
<dbReference type="Pfam" id="PF01330">
    <property type="entry name" value="RuvA_N"/>
    <property type="match status" value="1"/>
</dbReference>
<evidence type="ECO:0000256" key="2">
    <source>
        <dbReference type="ARBA" id="ARBA00022763"/>
    </source>
</evidence>
<dbReference type="InterPro" id="IPR012340">
    <property type="entry name" value="NA-bd_OB-fold"/>
</dbReference>
<feature type="domain" description="Helix-hairpin-helix DNA-binding motif class 1" evidence="7">
    <location>
        <begin position="72"/>
        <end position="91"/>
    </location>
</feature>
<keyword evidence="8" id="KW-0547">Nucleotide-binding</keyword>
<evidence type="ECO:0000256" key="4">
    <source>
        <dbReference type="ARBA" id="ARBA00023172"/>
    </source>
</evidence>
<keyword evidence="8" id="KW-0347">Helicase</keyword>
<dbReference type="Proteomes" id="UP000245086">
    <property type="component" value="Unassembled WGS sequence"/>
</dbReference>
<dbReference type="SMART" id="SM00278">
    <property type="entry name" value="HhH1"/>
    <property type="match status" value="2"/>
</dbReference>
<comment type="domain">
    <text evidence="6">Has three domains with a flexible linker between the domains II and III and assumes an 'L' shape. Domain III is highly mobile and contacts RuvB.</text>
</comment>
<comment type="function">
    <text evidence="6">The RuvA-RuvB-RuvC complex processes Holliday junction (HJ) DNA during genetic recombination and DNA repair, while the RuvA-RuvB complex plays an important role in the rescue of blocked DNA replication forks via replication fork reversal (RFR). RuvA specifically binds to HJ cruciform DNA, conferring on it an open structure. The RuvB hexamer acts as an ATP-dependent pump, pulling dsDNA into and through the RuvAB complex. HJ branch migration allows RuvC to scan DNA until it finds its consensus sequence, where it cleaves and resolves the cruciform DNA.</text>
</comment>
<keyword evidence="4 6" id="KW-0233">DNA recombination</keyword>
<dbReference type="Pfam" id="PF07499">
    <property type="entry name" value="RuvA_C"/>
    <property type="match status" value="1"/>
</dbReference>
<dbReference type="Pfam" id="PF14520">
    <property type="entry name" value="HHH_5"/>
    <property type="match status" value="1"/>
</dbReference>
<dbReference type="Gene3D" id="1.10.150.20">
    <property type="entry name" value="5' to 3' exonuclease, C-terminal subdomain"/>
    <property type="match status" value="1"/>
</dbReference>
<keyword evidence="3 6" id="KW-0238">DNA-binding</keyword>
<dbReference type="GO" id="GO:0016787">
    <property type="term" value="F:hydrolase activity"/>
    <property type="evidence" value="ECO:0007669"/>
    <property type="project" value="UniProtKB-KW"/>
</dbReference>
<dbReference type="GO" id="GO:0000400">
    <property type="term" value="F:four-way junction DNA binding"/>
    <property type="evidence" value="ECO:0007669"/>
    <property type="project" value="UniProtKB-UniRule"/>
</dbReference>
<keyword evidence="2 6" id="KW-0227">DNA damage</keyword>
<dbReference type="RefSeq" id="WP_108984843.1">
    <property type="nucleotide sequence ID" value="NZ_BFBR01000004.1"/>
</dbReference>
<dbReference type="InterPro" id="IPR013849">
    <property type="entry name" value="DNA_helicase_Holl-junc_RuvA_I"/>
</dbReference>
<evidence type="ECO:0000256" key="1">
    <source>
        <dbReference type="ARBA" id="ARBA00022490"/>
    </source>
</evidence>
<keyword evidence="5 6" id="KW-0234">DNA repair</keyword>
<sequence>MIGSLKGLVAAVGEDRALIEVQGVGYLVFAGTRTLARLGPGAAVHVFIETQLREDSLKLYGFLSDAERAWFARLQDISGVGAKVALAILDVLGPTQLMEAAALEDKASIARANGVGPKLAARIATELKGRPPPPSLMGQSASTGFSEGGSALPVAAETTHAPVPTAPIEADRNQAISALVNLGIGQAEASRAVAQASRALGETADVGGLVKAALKEIGR</sequence>
<dbReference type="Gene3D" id="2.40.50.140">
    <property type="entry name" value="Nucleic acid-binding proteins"/>
    <property type="match status" value="1"/>
</dbReference>
<protein>
    <recommendedName>
        <fullName evidence="6">Holliday junction branch migration complex subunit RuvA</fullName>
    </recommendedName>
</protein>
<dbReference type="GO" id="GO:0005737">
    <property type="term" value="C:cytoplasm"/>
    <property type="evidence" value="ECO:0007669"/>
    <property type="project" value="UniProtKB-SubCell"/>
</dbReference>
<dbReference type="InterPro" id="IPR010994">
    <property type="entry name" value="RuvA_2-like"/>
</dbReference>
<keyword evidence="8" id="KW-0067">ATP-binding</keyword>
<gene>
    <name evidence="6 8" type="primary">ruvA</name>
    <name evidence="8" type="ORF">PbB2_01660</name>
</gene>
<feature type="region of interest" description="Flexible linker" evidence="6">
    <location>
        <begin position="155"/>
        <end position="167"/>
    </location>
</feature>
<dbReference type="HAMAP" id="MF_00031">
    <property type="entry name" value="DNA_HJ_migration_RuvA"/>
    <property type="match status" value="1"/>
</dbReference>
<proteinExistence type="inferred from homology"/>
<accession>A0A2P2EAC2</accession>
<dbReference type="GO" id="GO:0009378">
    <property type="term" value="F:four-way junction helicase activity"/>
    <property type="evidence" value="ECO:0007669"/>
    <property type="project" value="InterPro"/>
</dbReference>
<comment type="caution">
    <text evidence="8">The sequence shown here is derived from an EMBL/GenBank/DDBJ whole genome shotgun (WGS) entry which is preliminary data.</text>
</comment>
<name>A0A2P2EAC2_9PROT</name>
<dbReference type="AlphaFoldDB" id="A0A2P2EAC2"/>